<dbReference type="EMBL" id="CP114014">
    <property type="protein sequence ID" value="XAY03557.1"/>
    <property type="molecule type" value="Genomic_DNA"/>
</dbReference>
<comment type="catalytic activity">
    <reaction evidence="10">
        <text>an acyl-CoA + a 1,2-diacyl-sn-glycerol = a triacyl-sn-glycerol + CoA</text>
        <dbReference type="Rhea" id="RHEA:10868"/>
        <dbReference type="ChEBI" id="CHEBI:17815"/>
        <dbReference type="ChEBI" id="CHEBI:57287"/>
        <dbReference type="ChEBI" id="CHEBI:58342"/>
        <dbReference type="ChEBI" id="CHEBI:64615"/>
        <dbReference type="EC" id="2.3.1.20"/>
    </reaction>
</comment>
<keyword evidence="9 13" id="KW-0012">Acyltransferase</keyword>
<dbReference type="GO" id="GO:0051701">
    <property type="term" value="P:biological process involved in interaction with host"/>
    <property type="evidence" value="ECO:0007669"/>
    <property type="project" value="TreeGrafter"/>
</dbReference>
<evidence type="ECO:0000256" key="4">
    <source>
        <dbReference type="ARBA" id="ARBA00013244"/>
    </source>
</evidence>
<dbReference type="Pfam" id="PF03007">
    <property type="entry name" value="WS_DGAT_cat"/>
    <property type="match status" value="1"/>
</dbReference>
<evidence type="ECO:0000259" key="12">
    <source>
        <dbReference type="Pfam" id="PF06974"/>
    </source>
</evidence>
<dbReference type="GO" id="GO:0001666">
    <property type="term" value="P:response to hypoxia"/>
    <property type="evidence" value="ECO:0007669"/>
    <property type="project" value="TreeGrafter"/>
</dbReference>
<comment type="similarity">
    <text evidence="3">Belongs to the long-chain O-acyltransferase family.</text>
</comment>
<evidence type="ECO:0000256" key="7">
    <source>
        <dbReference type="ARBA" id="ARBA00022798"/>
    </source>
</evidence>
<feature type="domain" description="O-acyltransferase WSD1 C-terminal" evidence="12">
    <location>
        <begin position="316"/>
        <end position="455"/>
    </location>
</feature>
<dbReference type="InterPro" id="IPR045034">
    <property type="entry name" value="O-acyltransferase_WSD1-like"/>
</dbReference>
<evidence type="ECO:0000256" key="1">
    <source>
        <dbReference type="ARBA" id="ARBA00004771"/>
    </source>
</evidence>
<evidence type="ECO:0000256" key="2">
    <source>
        <dbReference type="ARBA" id="ARBA00005189"/>
    </source>
</evidence>
<dbReference type="GO" id="GO:0004144">
    <property type="term" value="F:diacylglycerol O-acyltransferase activity"/>
    <property type="evidence" value="ECO:0007669"/>
    <property type="project" value="UniProtKB-EC"/>
</dbReference>
<evidence type="ECO:0000259" key="11">
    <source>
        <dbReference type="Pfam" id="PF03007"/>
    </source>
</evidence>
<proteinExistence type="inferred from homology"/>
<dbReference type="GO" id="GO:0005886">
    <property type="term" value="C:plasma membrane"/>
    <property type="evidence" value="ECO:0007669"/>
    <property type="project" value="TreeGrafter"/>
</dbReference>
<keyword evidence="6 13" id="KW-0808">Transferase</keyword>
<evidence type="ECO:0000256" key="10">
    <source>
        <dbReference type="ARBA" id="ARBA00048109"/>
    </source>
</evidence>
<feature type="domain" description="O-acyltransferase WSD1-like N-terminal" evidence="11">
    <location>
        <begin position="17"/>
        <end position="277"/>
    </location>
</feature>
<keyword evidence="8" id="KW-0443">Lipid metabolism</keyword>
<protein>
    <recommendedName>
        <fullName evidence="4">diacylglycerol O-acyltransferase</fullName>
        <ecNumber evidence="4">2.3.1.20</ecNumber>
    </recommendedName>
</protein>
<dbReference type="PANTHER" id="PTHR31650:SF1">
    <property type="entry name" value="WAX ESTER SYNTHASE_DIACYLGLYCEROL ACYLTRANSFERASE 4-RELATED"/>
    <property type="match status" value="1"/>
</dbReference>
<evidence type="ECO:0000313" key="13">
    <source>
        <dbReference type="EMBL" id="XAY03557.1"/>
    </source>
</evidence>
<evidence type="ECO:0000256" key="9">
    <source>
        <dbReference type="ARBA" id="ARBA00023315"/>
    </source>
</evidence>
<keyword evidence="7" id="KW-0319">Glycerol metabolism</keyword>
<dbReference type="KEGG" id="parq:DSM112329_00376"/>
<dbReference type="InterPro" id="IPR004255">
    <property type="entry name" value="O-acyltransferase_WSD1_N"/>
</dbReference>
<keyword evidence="5" id="KW-0444">Lipid biosynthesis</keyword>
<name>A0AAU7APM3_9ACTN</name>
<evidence type="ECO:0000256" key="8">
    <source>
        <dbReference type="ARBA" id="ARBA00023098"/>
    </source>
</evidence>
<dbReference type="EC" id="2.3.1.20" evidence="4"/>
<gene>
    <name evidence="13" type="ORF">DSM112329_00376</name>
</gene>
<dbReference type="Gene3D" id="3.30.559.10">
    <property type="entry name" value="Chloramphenicol acetyltransferase-like domain"/>
    <property type="match status" value="1"/>
</dbReference>
<sequence length="475" mass="51347">MSTTDTIDWGAGQEMNELEATMWRAERHPQNSTQGGILRIFAATPSWDAIMQSHLRAISRLPRFRMRVVEPLLPVGSPVWVEVDDFDVAYHVRRVRLPEPGTEAQLLELAQTLGSTQLDRTRPLWCTTFIEGLEGGRSAHFTTIHHCLMDGHASIQLLSRLHAGPKDAVDGLPAPPAESTPTPFELTRSQAIDRVRSLPGLGLRALGGVASTLRRDPAESVRFAASVGRVLAPPAANSSPLLDRGSRSQWRYITLDCGLDELKAAGKAAGGTLNDAYVAAELGGLRRIHERLGYPLGDLTINMPVSVRRPGDPAGGNRFATAFLPVPAAIPDPVARIGRLREAVSAIREEPALDFFSILLPALNRIPASLLTPIFIGMQCRADLTISNVPGFPEPVTFSGAEVEAMYYFGPLPGSPVMSVLCSYAGRCYIGITYDGQVFEDGELLRTCMQEGLDEVLALNTDSTTTAGSRAHAQA</sequence>
<dbReference type="GO" id="GO:0071731">
    <property type="term" value="P:response to nitric oxide"/>
    <property type="evidence" value="ECO:0007669"/>
    <property type="project" value="TreeGrafter"/>
</dbReference>
<dbReference type="SUPFAM" id="SSF52777">
    <property type="entry name" value="CoA-dependent acyltransferases"/>
    <property type="match status" value="1"/>
</dbReference>
<dbReference type="GO" id="GO:0006071">
    <property type="term" value="P:glycerol metabolic process"/>
    <property type="evidence" value="ECO:0007669"/>
    <property type="project" value="UniProtKB-KW"/>
</dbReference>
<comment type="pathway">
    <text evidence="1">Glycerolipid metabolism; triacylglycerol biosynthesis.</text>
</comment>
<dbReference type="InterPro" id="IPR009721">
    <property type="entry name" value="O-acyltransferase_WSD1_C"/>
</dbReference>
<dbReference type="InterPro" id="IPR023213">
    <property type="entry name" value="CAT-like_dom_sf"/>
</dbReference>
<dbReference type="Pfam" id="PF06974">
    <property type="entry name" value="WS_DGAT_C"/>
    <property type="match status" value="1"/>
</dbReference>
<evidence type="ECO:0000256" key="5">
    <source>
        <dbReference type="ARBA" id="ARBA00022516"/>
    </source>
</evidence>
<organism evidence="13">
    <name type="scientific">Paraconexibacter sp. AEG42_29</name>
    <dbReference type="NCBI Taxonomy" id="2997339"/>
    <lineage>
        <taxon>Bacteria</taxon>
        <taxon>Bacillati</taxon>
        <taxon>Actinomycetota</taxon>
        <taxon>Thermoleophilia</taxon>
        <taxon>Solirubrobacterales</taxon>
        <taxon>Paraconexibacteraceae</taxon>
        <taxon>Paraconexibacter</taxon>
    </lineage>
</organism>
<comment type="pathway">
    <text evidence="2">Lipid metabolism.</text>
</comment>
<accession>A0AAU7APM3</accession>
<evidence type="ECO:0000256" key="3">
    <source>
        <dbReference type="ARBA" id="ARBA00009587"/>
    </source>
</evidence>
<dbReference type="RefSeq" id="WP_354700113.1">
    <property type="nucleotide sequence ID" value="NZ_CP114014.1"/>
</dbReference>
<dbReference type="AlphaFoldDB" id="A0AAU7APM3"/>
<dbReference type="GO" id="GO:0019432">
    <property type="term" value="P:triglyceride biosynthetic process"/>
    <property type="evidence" value="ECO:0007669"/>
    <property type="project" value="TreeGrafter"/>
</dbReference>
<dbReference type="PANTHER" id="PTHR31650">
    <property type="entry name" value="O-ACYLTRANSFERASE (WSD1-LIKE) FAMILY PROTEIN"/>
    <property type="match status" value="1"/>
</dbReference>
<evidence type="ECO:0000256" key="6">
    <source>
        <dbReference type="ARBA" id="ARBA00022679"/>
    </source>
</evidence>
<reference evidence="13" key="1">
    <citation type="submission" date="2022-12" db="EMBL/GenBank/DDBJ databases">
        <title>Paraconexibacter alkalitolerans sp. nov. and Baekduia alba sp. nov., isolated from soil and emended description of the genera Paraconexibacter (Chun et al., 2020) and Baekduia (An et al., 2020).</title>
        <authorList>
            <person name="Vieira S."/>
            <person name="Huber K.J."/>
            <person name="Geppert A."/>
            <person name="Wolf J."/>
            <person name="Neumann-Schaal M."/>
            <person name="Muesken M."/>
            <person name="Overmann J."/>
        </authorList>
    </citation>
    <scope>NUCLEOTIDE SEQUENCE</scope>
    <source>
        <strain evidence="13">AEG42_29</strain>
    </source>
</reference>